<keyword evidence="6" id="KW-0406">Ion transport</keyword>
<organism evidence="13 14">
    <name type="scientific">Roseomonas alba</name>
    <dbReference type="NCBI Taxonomy" id="2846776"/>
    <lineage>
        <taxon>Bacteria</taxon>
        <taxon>Pseudomonadati</taxon>
        <taxon>Pseudomonadota</taxon>
        <taxon>Alphaproteobacteria</taxon>
        <taxon>Acetobacterales</taxon>
        <taxon>Roseomonadaceae</taxon>
        <taxon>Roseomonas</taxon>
    </lineage>
</organism>
<feature type="chain" id="PRO_5045876151" evidence="11">
    <location>
        <begin position="21"/>
        <end position="381"/>
    </location>
</feature>
<keyword evidence="2" id="KW-0813">Transport</keyword>
<evidence type="ECO:0000256" key="4">
    <source>
        <dbReference type="ARBA" id="ARBA00022692"/>
    </source>
</evidence>
<evidence type="ECO:0000259" key="12">
    <source>
        <dbReference type="PROSITE" id="PS51123"/>
    </source>
</evidence>
<dbReference type="Proteomes" id="UP001196565">
    <property type="component" value="Unassembled WGS sequence"/>
</dbReference>
<dbReference type="SUPFAM" id="SSF103088">
    <property type="entry name" value="OmpA-like"/>
    <property type="match status" value="1"/>
</dbReference>
<dbReference type="CDD" id="cd07185">
    <property type="entry name" value="OmpA_C-like"/>
    <property type="match status" value="1"/>
</dbReference>
<dbReference type="InterPro" id="IPR050330">
    <property type="entry name" value="Bact_OuterMem_StrucFunc"/>
</dbReference>
<keyword evidence="3" id="KW-1134">Transmembrane beta strand</keyword>
<evidence type="ECO:0000256" key="3">
    <source>
        <dbReference type="ARBA" id="ARBA00022452"/>
    </source>
</evidence>
<dbReference type="EMBL" id="JAHYBZ010000006">
    <property type="protein sequence ID" value="MBW6399669.1"/>
    <property type="molecule type" value="Genomic_DNA"/>
</dbReference>
<feature type="signal peptide" evidence="11">
    <location>
        <begin position="1"/>
        <end position="20"/>
    </location>
</feature>
<evidence type="ECO:0000256" key="2">
    <source>
        <dbReference type="ARBA" id="ARBA00022448"/>
    </source>
</evidence>
<dbReference type="PANTHER" id="PTHR30329">
    <property type="entry name" value="STATOR ELEMENT OF FLAGELLAR MOTOR COMPLEX"/>
    <property type="match status" value="1"/>
</dbReference>
<evidence type="ECO:0000313" key="14">
    <source>
        <dbReference type="Proteomes" id="UP001196565"/>
    </source>
</evidence>
<evidence type="ECO:0000256" key="8">
    <source>
        <dbReference type="ARBA" id="ARBA00023136"/>
    </source>
</evidence>
<dbReference type="PROSITE" id="PS51123">
    <property type="entry name" value="OMPA_2"/>
    <property type="match status" value="1"/>
</dbReference>
<evidence type="ECO:0000256" key="10">
    <source>
        <dbReference type="PROSITE-ProRule" id="PRU00473"/>
    </source>
</evidence>
<dbReference type="InterPro" id="IPR006665">
    <property type="entry name" value="OmpA-like"/>
</dbReference>
<keyword evidence="8 10" id="KW-0472">Membrane</keyword>
<evidence type="ECO:0000256" key="6">
    <source>
        <dbReference type="ARBA" id="ARBA00023065"/>
    </source>
</evidence>
<dbReference type="Pfam" id="PF13505">
    <property type="entry name" value="OMP_b-brl"/>
    <property type="match status" value="1"/>
</dbReference>
<accession>A0ABS7ABK0</accession>
<reference evidence="13 14" key="1">
    <citation type="submission" date="2021-07" db="EMBL/GenBank/DDBJ databases">
        <authorList>
            <person name="So Y."/>
        </authorList>
    </citation>
    <scope>NUCLEOTIDE SEQUENCE [LARGE SCALE GENOMIC DNA]</scope>
    <source>
        <strain evidence="13 14">HJA6</strain>
    </source>
</reference>
<dbReference type="InterPro" id="IPR027385">
    <property type="entry name" value="Beta-barrel_OMP"/>
</dbReference>
<proteinExistence type="predicted"/>
<evidence type="ECO:0000256" key="1">
    <source>
        <dbReference type="ARBA" id="ARBA00004571"/>
    </source>
</evidence>
<dbReference type="PANTHER" id="PTHR30329:SF21">
    <property type="entry name" value="LIPOPROTEIN YIAD-RELATED"/>
    <property type="match status" value="1"/>
</dbReference>
<keyword evidence="14" id="KW-1185">Reference proteome</keyword>
<dbReference type="RefSeq" id="WP_219764275.1">
    <property type="nucleotide sequence ID" value="NZ_JAHYBZ010000006.1"/>
</dbReference>
<name>A0ABS7ABK0_9PROT</name>
<keyword evidence="9" id="KW-0998">Cell outer membrane</keyword>
<dbReference type="InterPro" id="IPR036737">
    <property type="entry name" value="OmpA-like_sf"/>
</dbReference>
<dbReference type="SUPFAM" id="SSF56925">
    <property type="entry name" value="OMPA-like"/>
    <property type="match status" value="1"/>
</dbReference>
<evidence type="ECO:0000256" key="9">
    <source>
        <dbReference type="ARBA" id="ARBA00023237"/>
    </source>
</evidence>
<gene>
    <name evidence="13" type="ORF">KPL78_17550</name>
</gene>
<dbReference type="PRINTS" id="PR01021">
    <property type="entry name" value="OMPADOMAIN"/>
</dbReference>
<dbReference type="Pfam" id="PF00691">
    <property type="entry name" value="OmpA"/>
    <property type="match status" value="1"/>
</dbReference>
<evidence type="ECO:0000256" key="11">
    <source>
        <dbReference type="SAM" id="SignalP"/>
    </source>
</evidence>
<dbReference type="Gene3D" id="2.40.160.20">
    <property type="match status" value="1"/>
</dbReference>
<keyword evidence="5 11" id="KW-0732">Signal</keyword>
<evidence type="ECO:0000256" key="5">
    <source>
        <dbReference type="ARBA" id="ARBA00022729"/>
    </source>
</evidence>
<evidence type="ECO:0000256" key="7">
    <source>
        <dbReference type="ARBA" id="ARBA00023114"/>
    </source>
</evidence>
<protein>
    <submittedName>
        <fullName evidence="13">OmpA family protein</fullName>
    </submittedName>
</protein>
<keyword evidence="7" id="KW-0626">Porin</keyword>
<comment type="subcellular location">
    <subcellularLocation>
        <location evidence="1">Cell outer membrane</location>
        <topology evidence="1">Multi-pass membrane protein</topology>
    </subcellularLocation>
</comment>
<keyword evidence="4" id="KW-0812">Transmembrane</keyword>
<sequence length="381" mass="40532">MTRTRLLLLTTALAVPAALAAPSVAQAQAVNGLYIGAGAGVNWLTDSDGGNLQSFIDASDVNPNNLGLTPSGGFNASFETGFAGVLSVGWGFGNGLRVELEGNFRYNEVDSVTARGFTGNSGGLVKSYGVMANVLYDFGATDHWVVQPYLGIGAGYAWQEYDGVNLRARSTAGSTLPQFQVNGTDGRFAYQAIVGAALPIQSVPGLAITAEYRFFGTLSPELDATAVNANGVFRRSTVEVDNFNHSILVGVRYAFNSAPPPAPVAPAVAPVPARTFLVFFDWNRADLTDRARQIVSEAAQARTQQAVTRIEVNGYTDTSGSAQYNQGLSVRRANAVAAELIRLGVPRQEIVARGFGETNLLVPTPDNTREPQNRRVEIILR</sequence>
<dbReference type="InterPro" id="IPR006664">
    <property type="entry name" value="OMP_bac"/>
</dbReference>
<comment type="caution">
    <text evidence="13">The sequence shown here is derived from an EMBL/GenBank/DDBJ whole genome shotgun (WGS) entry which is preliminary data.</text>
</comment>
<dbReference type="InterPro" id="IPR011250">
    <property type="entry name" value="OMP/PagP_B-barrel"/>
</dbReference>
<dbReference type="Gene3D" id="3.30.1330.60">
    <property type="entry name" value="OmpA-like domain"/>
    <property type="match status" value="1"/>
</dbReference>
<feature type="domain" description="OmpA-like" evidence="12">
    <location>
        <begin position="267"/>
        <end position="381"/>
    </location>
</feature>
<evidence type="ECO:0000313" key="13">
    <source>
        <dbReference type="EMBL" id="MBW6399669.1"/>
    </source>
</evidence>